<name>A0A1H7AI74_9BACT</name>
<dbReference type="Proteomes" id="UP000199532">
    <property type="component" value="Unassembled WGS sequence"/>
</dbReference>
<sequence>MLKFKFLAACCAVILFTSSAFLVIREDRTVTKKKTVKLFNGKDLTGWKINGTEKWYAEKGELICESGPDKEYGYLTTDKFYKDFDLSLKFKQEANGNSGVFFRSTVEGTKVAGWQVEVAPPNHDTGGVYESYGREWLVKIPDEKEGFLKMGEWNTLRIRVVGPKVQTWLNGNAMVDFDDAKIGAANGSIALQIHSGGGIKVRWKDLILEEL</sequence>
<dbReference type="AlphaFoldDB" id="A0A1H7AI74"/>
<organism evidence="3 4">
    <name type="scientific">Dyadobacter koreensis</name>
    <dbReference type="NCBI Taxonomy" id="408657"/>
    <lineage>
        <taxon>Bacteria</taxon>
        <taxon>Pseudomonadati</taxon>
        <taxon>Bacteroidota</taxon>
        <taxon>Cytophagia</taxon>
        <taxon>Cytophagales</taxon>
        <taxon>Spirosomataceae</taxon>
        <taxon>Dyadobacter</taxon>
    </lineage>
</organism>
<dbReference type="GO" id="GO:0016787">
    <property type="term" value="F:hydrolase activity"/>
    <property type="evidence" value="ECO:0007669"/>
    <property type="project" value="InterPro"/>
</dbReference>
<dbReference type="Gene3D" id="2.60.120.560">
    <property type="entry name" value="Exo-inulinase, domain 1"/>
    <property type="match status" value="1"/>
</dbReference>
<dbReference type="InterPro" id="IPR010496">
    <property type="entry name" value="AL/BT2_dom"/>
</dbReference>
<keyword evidence="4" id="KW-1185">Reference proteome</keyword>
<dbReference type="Pfam" id="PF06439">
    <property type="entry name" value="3keto-disac_hyd"/>
    <property type="match status" value="1"/>
</dbReference>
<keyword evidence="1" id="KW-0732">Signal</keyword>
<dbReference type="EMBL" id="FNXY01000010">
    <property type="protein sequence ID" value="SEJ63597.1"/>
    <property type="molecule type" value="Genomic_DNA"/>
</dbReference>
<dbReference type="STRING" id="408657.SAMN04487995_5635"/>
<evidence type="ECO:0000256" key="1">
    <source>
        <dbReference type="SAM" id="SignalP"/>
    </source>
</evidence>
<protein>
    <recommendedName>
        <fullName evidence="2">3-keto-alpha-glucoside-1,2-lyase/3-keto-2-hydroxy-glucal hydratase domain-containing protein</fullName>
    </recommendedName>
</protein>
<dbReference type="RefSeq" id="WP_090341229.1">
    <property type="nucleotide sequence ID" value="NZ_FNXY01000010.1"/>
</dbReference>
<reference evidence="3 4" key="1">
    <citation type="submission" date="2016-10" db="EMBL/GenBank/DDBJ databases">
        <authorList>
            <person name="de Groot N.N."/>
        </authorList>
    </citation>
    <scope>NUCLEOTIDE SEQUENCE [LARGE SCALE GENOMIC DNA]</scope>
    <source>
        <strain evidence="3 4">DSM 19938</strain>
    </source>
</reference>
<feature type="signal peptide" evidence="1">
    <location>
        <begin position="1"/>
        <end position="22"/>
    </location>
</feature>
<feature type="domain" description="3-keto-alpha-glucoside-1,2-lyase/3-keto-2-hydroxy-glucal hydratase" evidence="2">
    <location>
        <begin position="36"/>
        <end position="206"/>
    </location>
</feature>
<gene>
    <name evidence="3" type="ORF">SAMN04487995_5635</name>
</gene>
<evidence type="ECO:0000259" key="2">
    <source>
        <dbReference type="Pfam" id="PF06439"/>
    </source>
</evidence>
<dbReference type="OrthoDB" id="9784457at2"/>
<accession>A0A1H7AI74</accession>
<proteinExistence type="predicted"/>
<evidence type="ECO:0000313" key="3">
    <source>
        <dbReference type="EMBL" id="SEJ63597.1"/>
    </source>
</evidence>
<evidence type="ECO:0000313" key="4">
    <source>
        <dbReference type="Proteomes" id="UP000199532"/>
    </source>
</evidence>
<feature type="chain" id="PRO_5011783125" description="3-keto-alpha-glucoside-1,2-lyase/3-keto-2-hydroxy-glucal hydratase domain-containing protein" evidence="1">
    <location>
        <begin position="23"/>
        <end position="211"/>
    </location>
</feature>